<sequence>MLDFDTSMDSLATIKVIGVGGGGSNAVNRMIEHGVQGVEFIAVNTDAQALNLSKAEVKMQIGGKLTRGLGAGANPEVGRKAAEESKEQLEEALQGADMVFVTAGMGGGTGTGAAPVIAQVAKEIGALTVGIVTRPFTFEGRKRATQATGGIEGLKGSVDTLIVIPNDRLLEIVDKNTPMLEAFREADNVLRQGVQGISELIAVPGLINVDFADVKTIMVDKGSALMGIGIATGESRAAEAAKKAISSPLLETSIDGAHGVLMNISGGANLSLYEVQEAADIVTSAADEEVNVIFGSVINENLKDEIVVTVIATGFDEAQLAEAQKKPRGSMMNQTKPAPQERVREEQPQQSRRETSHQAPPKQTPQEEDTLDIPTFLRNRNRRR</sequence>
<keyword evidence="5 7" id="KW-0131">Cell cycle</keyword>
<dbReference type="PROSITE" id="PS01135">
    <property type="entry name" value="FTSZ_2"/>
    <property type="match status" value="1"/>
</dbReference>
<evidence type="ECO:0000259" key="10">
    <source>
        <dbReference type="SMART" id="SM00865"/>
    </source>
</evidence>
<dbReference type="Pfam" id="PF12327">
    <property type="entry name" value="FtsZ_C"/>
    <property type="match status" value="1"/>
</dbReference>
<feature type="binding site" evidence="5">
    <location>
        <begin position="21"/>
        <end position="25"/>
    </location>
    <ligand>
        <name>GTP</name>
        <dbReference type="ChEBI" id="CHEBI:37565"/>
    </ligand>
</feature>
<evidence type="ECO:0000256" key="2">
    <source>
        <dbReference type="ARBA" id="ARBA00022741"/>
    </source>
</evidence>
<accession>A0ABY4GY52</accession>
<dbReference type="SMART" id="SM00864">
    <property type="entry name" value="Tubulin"/>
    <property type="match status" value="1"/>
</dbReference>
<dbReference type="HAMAP" id="MF_00909">
    <property type="entry name" value="FtsZ"/>
    <property type="match status" value="1"/>
</dbReference>
<name>A0ABY4GY52_9BACI</name>
<keyword evidence="12" id="KW-1185">Reference proteome</keyword>
<dbReference type="InterPro" id="IPR020805">
    <property type="entry name" value="Cell_div_FtsZ_CS"/>
</dbReference>
<dbReference type="InterPro" id="IPR018316">
    <property type="entry name" value="Tubulin/FtsZ_2-layer-sand-dom"/>
</dbReference>
<dbReference type="GO" id="GO:0051301">
    <property type="term" value="P:cell division"/>
    <property type="evidence" value="ECO:0007669"/>
    <property type="project" value="UniProtKB-KW"/>
</dbReference>
<comment type="subunit">
    <text evidence="5">Homodimer. Polymerizes to form a dynamic ring structure in a strictly GTP-dependent manner. Interacts directly with several other division proteins.</text>
</comment>
<evidence type="ECO:0000313" key="12">
    <source>
        <dbReference type="Proteomes" id="UP000831880"/>
    </source>
</evidence>
<dbReference type="Gene3D" id="3.40.50.1440">
    <property type="entry name" value="Tubulin/FtsZ, GTPase domain"/>
    <property type="match status" value="1"/>
</dbReference>
<evidence type="ECO:0000256" key="4">
    <source>
        <dbReference type="ARBA" id="ARBA00023210"/>
    </source>
</evidence>
<evidence type="ECO:0000256" key="5">
    <source>
        <dbReference type="HAMAP-Rule" id="MF_00909"/>
    </source>
</evidence>
<dbReference type="PROSITE" id="PS01134">
    <property type="entry name" value="FTSZ_1"/>
    <property type="match status" value="1"/>
</dbReference>
<comment type="similarity">
    <text evidence="1 5 7">Belongs to the FtsZ family.</text>
</comment>
<dbReference type="InterPro" id="IPR003008">
    <property type="entry name" value="Tubulin_FtsZ_GTPase"/>
</dbReference>
<comment type="function">
    <text evidence="5 7">Essential cell division protein that forms a contractile ring structure (Z ring) at the future cell division site. The regulation of the ring assembly controls the timing and the location of cell division. One of the functions of the FtsZ ring is to recruit other cell division proteins to the septum to produce a new cell wall between the dividing cells. Binds GTP and shows GTPase activity.</text>
</comment>
<evidence type="ECO:0000256" key="3">
    <source>
        <dbReference type="ARBA" id="ARBA00023134"/>
    </source>
</evidence>
<feature type="compositionally biased region" description="Basic and acidic residues" evidence="8">
    <location>
        <begin position="339"/>
        <end position="356"/>
    </location>
</feature>
<dbReference type="Gene3D" id="3.30.1330.20">
    <property type="entry name" value="Tubulin/FtsZ, C-terminal domain"/>
    <property type="match status" value="1"/>
</dbReference>
<dbReference type="PANTHER" id="PTHR30314">
    <property type="entry name" value="CELL DIVISION PROTEIN FTSZ-RELATED"/>
    <property type="match status" value="1"/>
</dbReference>
<feature type="binding site" evidence="5">
    <location>
        <position position="139"/>
    </location>
    <ligand>
        <name>GTP</name>
        <dbReference type="ChEBI" id="CHEBI:37565"/>
    </ligand>
</feature>
<keyword evidence="5" id="KW-0963">Cytoplasm</keyword>
<reference evidence="11 12" key="1">
    <citation type="submission" date="2022-04" db="EMBL/GenBank/DDBJ databases">
        <title>Halobacillus sp. isolated from saltern.</title>
        <authorList>
            <person name="Won M."/>
            <person name="Lee C.-M."/>
            <person name="Woen H.-Y."/>
            <person name="Kwon S.-W."/>
        </authorList>
    </citation>
    <scope>NUCLEOTIDE SEQUENCE [LARGE SCALE GENOMIC DNA]</scope>
    <source>
        <strain evidence="11 12">SSTM10-2</strain>
    </source>
</reference>
<keyword evidence="3 5" id="KW-0342">GTP-binding</keyword>
<gene>
    <name evidence="5 11" type="primary">ftsZ</name>
    <name evidence="11" type="ORF">MUO14_22290</name>
</gene>
<dbReference type="PRINTS" id="PR00423">
    <property type="entry name" value="CELLDVISFTSZ"/>
</dbReference>
<feature type="region of interest" description="Disordered" evidence="8">
    <location>
        <begin position="322"/>
        <end position="384"/>
    </location>
</feature>
<evidence type="ECO:0000256" key="8">
    <source>
        <dbReference type="SAM" id="MobiDB-lite"/>
    </source>
</evidence>
<dbReference type="NCBIfam" id="TIGR00065">
    <property type="entry name" value="ftsZ"/>
    <property type="match status" value="1"/>
</dbReference>
<dbReference type="Pfam" id="PF00091">
    <property type="entry name" value="Tubulin"/>
    <property type="match status" value="1"/>
</dbReference>
<keyword evidence="5 7" id="KW-0132">Cell division</keyword>
<evidence type="ECO:0000256" key="6">
    <source>
        <dbReference type="NCBIfam" id="TIGR00065"/>
    </source>
</evidence>
<dbReference type="InterPro" id="IPR045061">
    <property type="entry name" value="FtsZ/CetZ"/>
</dbReference>
<dbReference type="RefSeq" id="WP_244752692.1">
    <property type="nucleotide sequence ID" value="NZ_CP095074.1"/>
</dbReference>
<evidence type="ECO:0000256" key="1">
    <source>
        <dbReference type="ARBA" id="ARBA00009690"/>
    </source>
</evidence>
<comment type="subcellular location">
    <subcellularLocation>
        <location evidence="5">Cytoplasm</location>
    </subcellularLocation>
    <text evidence="5">Assembles at midcell at the inner surface of the cytoplasmic membrane.</text>
</comment>
<feature type="binding site" evidence="5">
    <location>
        <begin position="108"/>
        <end position="110"/>
    </location>
    <ligand>
        <name>GTP</name>
        <dbReference type="ChEBI" id="CHEBI:37565"/>
    </ligand>
</feature>
<dbReference type="SUPFAM" id="SSF52490">
    <property type="entry name" value="Tubulin nucleotide-binding domain-like"/>
    <property type="match status" value="1"/>
</dbReference>
<dbReference type="SUPFAM" id="SSF55307">
    <property type="entry name" value="Tubulin C-terminal domain-like"/>
    <property type="match status" value="1"/>
</dbReference>
<proteinExistence type="inferred from homology"/>
<dbReference type="InterPro" id="IPR008280">
    <property type="entry name" value="Tub_FtsZ_C"/>
</dbReference>
<feature type="domain" description="Tubulin/FtsZ GTPase" evidence="9">
    <location>
        <begin position="13"/>
        <end position="205"/>
    </location>
</feature>
<dbReference type="EMBL" id="CP095074">
    <property type="protein sequence ID" value="UOQ93088.1"/>
    <property type="molecule type" value="Genomic_DNA"/>
</dbReference>
<evidence type="ECO:0000313" key="11">
    <source>
        <dbReference type="EMBL" id="UOQ93088.1"/>
    </source>
</evidence>
<dbReference type="InterPro" id="IPR000158">
    <property type="entry name" value="Cell_div_FtsZ"/>
</dbReference>
<dbReference type="InterPro" id="IPR036525">
    <property type="entry name" value="Tubulin/FtsZ_GTPase_sf"/>
</dbReference>
<dbReference type="SMART" id="SM00865">
    <property type="entry name" value="Tubulin_C"/>
    <property type="match status" value="1"/>
</dbReference>
<dbReference type="CDD" id="cd02201">
    <property type="entry name" value="FtsZ_type1"/>
    <property type="match status" value="1"/>
</dbReference>
<dbReference type="PANTHER" id="PTHR30314:SF3">
    <property type="entry name" value="MITOCHONDRIAL DIVISION PROTEIN FSZA"/>
    <property type="match status" value="1"/>
</dbReference>
<keyword evidence="4 5" id="KW-0717">Septation</keyword>
<evidence type="ECO:0000256" key="7">
    <source>
        <dbReference type="RuleBase" id="RU000631"/>
    </source>
</evidence>
<protein>
    <recommendedName>
        <fullName evidence="5 6">Cell division protein FtsZ</fullName>
    </recommendedName>
</protein>
<organism evidence="11 12">
    <name type="scientific">Halobacillus shinanisalinarum</name>
    <dbReference type="NCBI Taxonomy" id="2932258"/>
    <lineage>
        <taxon>Bacteria</taxon>
        <taxon>Bacillati</taxon>
        <taxon>Bacillota</taxon>
        <taxon>Bacilli</taxon>
        <taxon>Bacillales</taxon>
        <taxon>Bacillaceae</taxon>
        <taxon>Halobacillus</taxon>
    </lineage>
</organism>
<evidence type="ECO:0000259" key="9">
    <source>
        <dbReference type="SMART" id="SM00864"/>
    </source>
</evidence>
<dbReference type="InterPro" id="IPR024757">
    <property type="entry name" value="FtsZ_C"/>
</dbReference>
<feature type="domain" description="Tubulin/FtsZ 2-layer sandwich" evidence="10">
    <location>
        <begin position="207"/>
        <end position="324"/>
    </location>
</feature>
<dbReference type="Proteomes" id="UP000831880">
    <property type="component" value="Chromosome"/>
</dbReference>
<dbReference type="InterPro" id="IPR037103">
    <property type="entry name" value="Tubulin/FtsZ-like_C"/>
</dbReference>
<keyword evidence="2 5" id="KW-0547">Nucleotide-binding</keyword>
<feature type="binding site" evidence="5">
    <location>
        <position position="143"/>
    </location>
    <ligand>
        <name>GTP</name>
        <dbReference type="ChEBI" id="CHEBI:37565"/>
    </ligand>
</feature>
<feature type="binding site" evidence="5">
    <location>
        <position position="187"/>
    </location>
    <ligand>
        <name>GTP</name>
        <dbReference type="ChEBI" id="CHEBI:37565"/>
    </ligand>
</feature>